<accession>A0A2M7S9M4</accession>
<dbReference type="Proteomes" id="UP000229307">
    <property type="component" value="Unassembled WGS sequence"/>
</dbReference>
<sequence length="256" mass="28980">MRKKIEILVILFVLSLLTAGPIGAQGRFEKGSGLYTKGRLPSITFFVGHAGLYWEWVGEDPEDDTSHITIESLGSIWFWQWPEQGPTVTNFEKFMEGKGSYIGTFTMPNIDWRKRKIIVETAKAQVDAEAHYSFVWGYKNPEPLPGRPKSFRCDGLVEYCYEVALGEPWEPGNNKGIIENDTWSTLTPFEQMNNMVAEMPQLEEITFHKSGIIEVGEAITPKIKYEEGKYYIKNKVSINFYASDGSVGSGLTRAEL</sequence>
<gene>
    <name evidence="1" type="ORF">COY52_07580</name>
</gene>
<organism evidence="1 2">
    <name type="scientific">Candidatus Desantisbacteria bacterium CG_4_10_14_0_8_um_filter_48_22</name>
    <dbReference type="NCBI Taxonomy" id="1974543"/>
    <lineage>
        <taxon>Bacteria</taxon>
        <taxon>Candidatus Desantisiibacteriota</taxon>
    </lineage>
</organism>
<dbReference type="AlphaFoldDB" id="A0A2M7S9M4"/>
<evidence type="ECO:0000313" key="1">
    <source>
        <dbReference type="EMBL" id="PIZ16255.1"/>
    </source>
</evidence>
<reference evidence="2" key="1">
    <citation type="submission" date="2017-09" db="EMBL/GenBank/DDBJ databases">
        <title>Depth-based differentiation of microbial function through sediment-hosted aquifers and enrichment of novel symbionts in the deep terrestrial subsurface.</title>
        <authorList>
            <person name="Probst A.J."/>
            <person name="Ladd B."/>
            <person name="Jarett J.K."/>
            <person name="Geller-Mcgrath D.E."/>
            <person name="Sieber C.M.K."/>
            <person name="Emerson J.B."/>
            <person name="Anantharaman K."/>
            <person name="Thomas B.C."/>
            <person name="Malmstrom R."/>
            <person name="Stieglmeier M."/>
            <person name="Klingl A."/>
            <person name="Woyke T."/>
            <person name="Ryan C.M."/>
            <person name="Banfield J.F."/>
        </authorList>
    </citation>
    <scope>NUCLEOTIDE SEQUENCE [LARGE SCALE GENOMIC DNA]</scope>
</reference>
<dbReference type="EMBL" id="PFMR01000200">
    <property type="protein sequence ID" value="PIZ16255.1"/>
    <property type="molecule type" value="Genomic_DNA"/>
</dbReference>
<proteinExistence type="predicted"/>
<name>A0A2M7S9M4_9BACT</name>
<comment type="caution">
    <text evidence="1">The sequence shown here is derived from an EMBL/GenBank/DDBJ whole genome shotgun (WGS) entry which is preliminary data.</text>
</comment>
<evidence type="ECO:0000313" key="2">
    <source>
        <dbReference type="Proteomes" id="UP000229307"/>
    </source>
</evidence>
<protein>
    <submittedName>
        <fullName evidence="1">Uncharacterized protein</fullName>
    </submittedName>
</protein>